<dbReference type="InterPro" id="IPR003695">
    <property type="entry name" value="Ppx_GppA_N"/>
</dbReference>
<comment type="catalytic activity">
    <reaction evidence="4">
        <text>[phosphate](n) + H2O = [phosphate](n-1) + phosphate + H(+)</text>
        <dbReference type="Rhea" id="RHEA:21528"/>
        <dbReference type="Rhea" id="RHEA-COMP:9859"/>
        <dbReference type="Rhea" id="RHEA-COMP:14279"/>
        <dbReference type="ChEBI" id="CHEBI:15377"/>
        <dbReference type="ChEBI" id="CHEBI:15378"/>
        <dbReference type="ChEBI" id="CHEBI:16838"/>
        <dbReference type="ChEBI" id="CHEBI:43474"/>
        <dbReference type="EC" id="3.6.1.11"/>
    </reaction>
</comment>
<reference evidence="8" key="1">
    <citation type="submission" date="2017-10" db="EMBL/GenBank/DDBJ databases">
        <title>Completed PacBio SMRT sequence of Methylosinus trichosporium OB3b reveals presence of a third large plasmid.</title>
        <authorList>
            <person name="Charles T.C."/>
            <person name="Lynch M.D.J."/>
            <person name="Heil J.R."/>
            <person name="Cheng J."/>
        </authorList>
    </citation>
    <scope>NUCLEOTIDE SEQUENCE [LARGE SCALE GENOMIC DNA]</scope>
    <source>
        <strain evidence="8">OB3b</strain>
    </source>
</reference>
<dbReference type="RefSeq" id="WP_003612441.1">
    <property type="nucleotide sequence ID" value="NZ_ADVE02000001.1"/>
</dbReference>
<evidence type="ECO:0000256" key="2">
    <source>
        <dbReference type="ARBA" id="ARBA00012451"/>
    </source>
</evidence>
<evidence type="ECO:0000256" key="1">
    <source>
        <dbReference type="ARBA" id="ARBA00007125"/>
    </source>
</evidence>
<dbReference type="Gene3D" id="3.30.420.150">
    <property type="entry name" value="Exopolyphosphatase. Domain 2"/>
    <property type="match status" value="1"/>
</dbReference>
<protein>
    <recommendedName>
        <fullName evidence="2">exopolyphosphatase</fullName>
        <ecNumber evidence="2">3.6.1.11</ecNumber>
    </recommendedName>
</protein>
<dbReference type="NCBIfam" id="TIGR03706">
    <property type="entry name" value="exo_poly_only"/>
    <property type="match status" value="1"/>
</dbReference>
<dbReference type="CDD" id="cd24052">
    <property type="entry name" value="ASKHA_NBD_HpPPX-GppA-like"/>
    <property type="match status" value="1"/>
</dbReference>
<evidence type="ECO:0000256" key="3">
    <source>
        <dbReference type="ARBA" id="ARBA00022801"/>
    </source>
</evidence>
<dbReference type="EC" id="3.6.1.11" evidence="2"/>
<evidence type="ECO:0000313" key="7">
    <source>
        <dbReference type="EMBL" id="ATQ66942.1"/>
    </source>
</evidence>
<evidence type="ECO:0000259" key="5">
    <source>
        <dbReference type="Pfam" id="PF02541"/>
    </source>
</evidence>
<dbReference type="KEGG" id="mtw:CQW49_02845"/>
<dbReference type="STRING" id="595536.GCA_000178815_00380"/>
<feature type="domain" description="Exopolyphosphatase C-terminal" evidence="6">
    <location>
        <begin position="331"/>
        <end position="513"/>
    </location>
</feature>
<dbReference type="Pfam" id="PF02541">
    <property type="entry name" value="Ppx-GppA"/>
    <property type="match status" value="1"/>
</dbReference>
<evidence type="ECO:0000259" key="6">
    <source>
        <dbReference type="Pfam" id="PF21697"/>
    </source>
</evidence>
<dbReference type="AlphaFoldDB" id="A0A2D2CVX6"/>
<keyword evidence="8" id="KW-1185">Reference proteome</keyword>
<dbReference type="InterPro" id="IPR022371">
    <property type="entry name" value="Exopolyphosphatase"/>
</dbReference>
<evidence type="ECO:0000313" key="8">
    <source>
        <dbReference type="Proteomes" id="UP000230709"/>
    </source>
</evidence>
<sequence>MASLSRNGALARSSSPRTRAEASADAAAAPVAIVDIGSNSVRLVAYAALERALTPIFNEKVMCGLGRGVVTTGRLPEDAMRKALQALRRFRALCEIMEICDVEVIATAAARDAVNGAAFLDGARAAIGHEISLLSGGREAELSALGVMSAIHEPDGVVGDLGGGSLELIEVHGGSMGRGVTLPLGGLALMDASSRSTRHAVRIARKAIEETQTLAKLRGRAFYAVGGTWRALARLHMRQHNYPLDVMHNYRIPADDAAEFANLLERVDSEALADIASVSAARRPLLAYGAIVLDEVIRRAKPKEVVISAAGVREGLLFERLSEEARAADPLVLAARELEQAMARAPGYGDELVAWTDALIASSGLDETREETRLRHAACLLSDVSWRAHPDYRASQSMNVITNSAFVAVDHPGRAFLALVAVLRHAGPDSEGALPVRGLLTTRLLERARLLSAALRVAYLLSAAMPGVLPRTPLRMGDGRLALGLPDEFAELASERLTSRTKALARLLGAEAAIEAAAPV</sequence>
<dbReference type="Gene3D" id="3.30.420.40">
    <property type="match status" value="1"/>
</dbReference>
<dbReference type="InterPro" id="IPR050273">
    <property type="entry name" value="GppA/Ppx_hydrolase"/>
</dbReference>
<accession>A0A2D2CVX6</accession>
<proteinExistence type="inferred from homology"/>
<dbReference type="EMBL" id="CP023737">
    <property type="protein sequence ID" value="ATQ66942.1"/>
    <property type="molecule type" value="Genomic_DNA"/>
</dbReference>
<dbReference type="GO" id="GO:0006793">
    <property type="term" value="P:phosphorus metabolic process"/>
    <property type="evidence" value="ECO:0007669"/>
    <property type="project" value="InterPro"/>
</dbReference>
<dbReference type="InterPro" id="IPR048951">
    <property type="entry name" value="Ppx_C"/>
</dbReference>
<dbReference type="PANTHER" id="PTHR30005">
    <property type="entry name" value="EXOPOLYPHOSPHATASE"/>
    <property type="match status" value="1"/>
</dbReference>
<keyword evidence="3" id="KW-0378">Hydrolase</keyword>
<dbReference type="Gene3D" id="1.10.3210.10">
    <property type="entry name" value="Hypothetical protein af1432"/>
    <property type="match status" value="1"/>
</dbReference>
<dbReference type="Proteomes" id="UP000230709">
    <property type="component" value="Chromosome"/>
</dbReference>
<dbReference type="Pfam" id="PF21697">
    <property type="entry name" value="Ppx_C"/>
    <property type="match status" value="1"/>
</dbReference>
<gene>
    <name evidence="7" type="primary">ppx</name>
    <name evidence="7" type="ORF">CQW49_02845</name>
</gene>
<dbReference type="PANTHER" id="PTHR30005:SF0">
    <property type="entry name" value="RETROGRADE REGULATION PROTEIN 2"/>
    <property type="match status" value="1"/>
</dbReference>
<comment type="similarity">
    <text evidence="1">Belongs to the GppA/Ppx family.</text>
</comment>
<dbReference type="InterPro" id="IPR043129">
    <property type="entry name" value="ATPase_NBD"/>
</dbReference>
<feature type="domain" description="Ppx/GppA phosphatase N-terminal" evidence="5">
    <location>
        <begin position="51"/>
        <end position="322"/>
    </location>
</feature>
<dbReference type="SUPFAM" id="SSF109604">
    <property type="entry name" value="HD-domain/PDEase-like"/>
    <property type="match status" value="1"/>
</dbReference>
<dbReference type="SUPFAM" id="SSF53067">
    <property type="entry name" value="Actin-like ATPase domain"/>
    <property type="match status" value="2"/>
</dbReference>
<evidence type="ECO:0000256" key="4">
    <source>
        <dbReference type="ARBA" id="ARBA00047607"/>
    </source>
</evidence>
<dbReference type="GO" id="GO:0004309">
    <property type="term" value="F:exopolyphosphatase activity"/>
    <property type="evidence" value="ECO:0007669"/>
    <property type="project" value="UniProtKB-EC"/>
</dbReference>
<name>A0A2D2CVX6_METT3</name>
<organism evidence="7 8">
    <name type="scientific">Methylosinus trichosporium (strain ATCC 35070 / NCIMB 11131 / UNIQEM 75 / OB3b)</name>
    <dbReference type="NCBI Taxonomy" id="595536"/>
    <lineage>
        <taxon>Bacteria</taxon>
        <taxon>Pseudomonadati</taxon>
        <taxon>Pseudomonadota</taxon>
        <taxon>Alphaproteobacteria</taxon>
        <taxon>Hyphomicrobiales</taxon>
        <taxon>Methylocystaceae</taxon>
        <taxon>Methylosinus</taxon>
    </lineage>
</organism>